<keyword evidence="4" id="KW-0175">Coiled coil</keyword>
<evidence type="ECO:0000256" key="1">
    <source>
        <dbReference type="ARBA" id="ARBA00004613"/>
    </source>
</evidence>
<reference evidence="7" key="1">
    <citation type="submission" date="2017-04" db="EMBL/GenBank/DDBJ databases">
        <title>Function of individual gut microbiota members based on whole genome sequencing of pure cultures obtained from chicken caecum.</title>
        <authorList>
            <person name="Medvecky M."/>
            <person name="Cejkova D."/>
            <person name="Polansky O."/>
            <person name="Karasova D."/>
            <person name="Kubasova T."/>
            <person name="Cizek A."/>
            <person name="Rychlik I."/>
        </authorList>
    </citation>
    <scope>NUCLEOTIDE SEQUENCE [LARGE SCALE GENOMIC DNA]</scope>
    <source>
        <strain evidence="7">An144</strain>
    </source>
</reference>
<feature type="coiled-coil region" evidence="4">
    <location>
        <begin position="31"/>
        <end position="86"/>
    </location>
</feature>
<accession>A0A1Y4QYX8</accession>
<name>A0A1Y4QYX8_9ENTE</name>
<comment type="subcellular location">
    <subcellularLocation>
        <location evidence="1">Secreted</location>
    </subcellularLocation>
</comment>
<dbReference type="AlphaFoldDB" id="A0A1Y4QYX8"/>
<keyword evidence="2" id="KW-0964">Secreted</keyword>
<feature type="compositionally biased region" description="Low complexity" evidence="5">
    <location>
        <begin position="280"/>
        <end position="313"/>
    </location>
</feature>
<organism evidence="6 7">
    <name type="scientific">Enterococcus cecorum</name>
    <dbReference type="NCBI Taxonomy" id="44008"/>
    <lineage>
        <taxon>Bacteria</taxon>
        <taxon>Bacillati</taxon>
        <taxon>Bacillota</taxon>
        <taxon>Bacilli</taxon>
        <taxon>Lactobacillales</taxon>
        <taxon>Enterococcaceae</taxon>
        <taxon>Enterococcus</taxon>
    </lineage>
</organism>
<proteinExistence type="predicted"/>
<sequence length="347" mass="38005">MKKNTKIAVVVGLVVLLGAGGGFGYYNHLKTEQTKQEIKLESLKLKQLQQEVNKFYESNKKDFLAKDLKKEEVVKVEKQVDEIKVNAELTPTKNEVKNALKDVSTKLEVQTQINNLYEKPVINGSQVVKDVPIKANVDKKQVEAVKLTKANDAWTKAVTALKADSATQVKNTDDAKQAVKALEKDRTPENLAKAQEALNKVKNTTVKKDLNTKVDPVKKEIETKVQEQQAKQQADAQTQTQAQQQSTSQAQGTTSAPQTQSTPATSGNTGGTSNNVAPRQSQPAQSSNNGGGSSTPSQPAQQPSQPANQNNSGDGYWTDGKYYNTDHDGDGNVDWWDGMLEDYFTID</sequence>
<protein>
    <submittedName>
        <fullName evidence="6">Uncharacterized protein</fullName>
    </submittedName>
</protein>
<evidence type="ECO:0000256" key="3">
    <source>
        <dbReference type="ARBA" id="ARBA00022729"/>
    </source>
</evidence>
<comment type="caution">
    <text evidence="6">The sequence shown here is derived from an EMBL/GenBank/DDBJ whole genome shotgun (WGS) entry which is preliminary data.</text>
</comment>
<evidence type="ECO:0000313" key="7">
    <source>
        <dbReference type="Proteomes" id="UP000196074"/>
    </source>
</evidence>
<dbReference type="EMBL" id="NFLC01000013">
    <property type="protein sequence ID" value="OUQ10091.1"/>
    <property type="molecule type" value="Genomic_DNA"/>
</dbReference>
<feature type="region of interest" description="Disordered" evidence="5">
    <location>
        <begin position="225"/>
        <end position="319"/>
    </location>
</feature>
<dbReference type="Gene3D" id="1.10.10.1270">
    <property type="entry name" value="Sbi, C3 binding domain IV"/>
    <property type="match status" value="1"/>
</dbReference>
<dbReference type="Proteomes" id="UP000196074">
    <property type="component" value="Unassembled WGS sequence"/>
</dbReference>
<dbReference type="RefSeq" id="WP_087215225.1">
    <property type="nucleotide sequence ID" value="NZ_NFLC01000013.1"/>
</dbReference>
<evidence type="ECO:0000256" key="4">
    <source>
        <dbReference type="SAM" id="Coils"/>
    </source>
</evidence>
<evidence type="ECO:0000313" key="6">
    <source>
        <dbReference type="EMBL" id="OUQ10091.1"/>
    </source>
</evidence>
<evidence type="ECO:0000256" key="5">
    <source>
        <dbReference type="SAM" id="MobiDB-lite"/>
    </source>
</evidence>
<gene>
    <name evidence="6" type="ORF">B5E88_07795</name>
</gene>
<feature type="compositionally biased region" description="Low complexity" evidence="5">
    <location>
        <begin position="226"/>
        <end position="266"/>
    </location>
</feature>
<dbReference type="InterPro" id="IPR041909">
    <property type="entry name" value="Sbi_C3_db_domIV"/>
</dbReference>
<evidence type="ECO:0000256" key="2">
    <source>
        <dbReference type="ARBA" id="ARBA00022525"/>
    </source>
</evidence>
<keyword evidence="3" id="KW-0732">Signal</keyword>
<dbReference type="GO" id="GO:0005576">
    <property type="term" value="C:extracellular region"/>
    <property type="evidence" value="ECO:0007669"/>
    <property type="project" value="UniProtKB-SubCell"/>
</dbReference>